<evidence type="ECO:0000313" key="2">
    <source>
        <dbReference type="Proteomes" id="UP000178912"/>
    </source>
</evidence>
<sequence length="72" mass="8026">MHEYLHIPSCGALKAKDVKRGLITHLDTLAIDVVAPSGRLKSYEVEISIFDVKKNSRPQLLHVKSDRASCLL</sequence>
<evidence type="ECO:0000313" key="1">
    <source>
        <dbReference type="EMBL" id="CZT12533.1"/>
    </source>
</evidence>
<dbReference type="EMBL" id="FJUX01000163">
    <property type="protein sequence ID" value="CZT12533.1"/>
    <property type="molecule type" value="Genomic_DNA"/>
</dbReference>
<proteinExistence type="predicted"/>
<accession>A0A1E1LPW2</accession>
<reference evidence="2" key="1">
    <citation type="submission" date="2016-03" db="EMBL/GenBank/DDBJ databases">
        <authorList>
            <person name="Guldener U."/>
        </authorList>
    </citation>
    <scope>NUCLEOTIDE SEQUENCE [LARGE SCALE GENOMIC DNA]</scope>
    <source>
        <strain evidence="2">04CH-RAC-A.6.1</strain>
    </source>
</reference>
<dbReference type="AlphaFoldDB" id="A0A1E1LPW2"/>
<name>A0A1E1LPW2_9HELO</name>
<dbReference type="Proteomes" id="UP000178912">
    <property type="component" value="Unassembled WGS sequence"/>
</dbReference>
<gene>
    <name evidence="1" type="ORF">RAG0_16326</name>
</gene>
<keyword evidence="2" id="KW-1185">Reference proteome</keyword>
<protein>
    <submittedName>
        <fullName evidence="1">Uncharacterized protein</fullName>
    </submittedName>
</protein>
<organism evidence="1 2">
    <name type="scientific">Rhynchosporium agropyri</name>
    <dbReference type="NCBI Taxonomy" id="914238"/>
    <lineage>
        <taxon>Eukaryota</taxon>
        <taxon>Fungi</taxon>
        <taxon>Dikarya</taxon>
        <taxon>Ascomycota</taxon>
        <taxon>Pezizomycotina</taxon>
        <taxon>Leotiomycetes</taxon>
        <taxon>Helotiales</taxon>
        <taxon>Ploettnerulaceae</taxon>
        <taxon>Rhynchosporium</taxon>
    </lineage>
</organism>